<dbReference type="Proteomes" id="UP000298763">
    <property type="component" value="Chromosome"/>
</dbReference>
<dbReference type="Proteomes" id="UP000584325">
    <property type="component" value="Unassembled WGS sequence"/>
</dbReference>
<evidence type="ECO:0000313" key="5">
    <source>
        <dbReference type="Proteomes" id="UP000584325"/>
    </source>
</evidence>
<evidence type="ECO:0000256" key="1">
    <source>
        <dbReference type="SAM" id="Phobius"/>
    </source>
</evidence>
<feature type="transmembrane region" description="Helical" evidence="1">
    <location>
        <begin position="488"/>
        <end position="508"/>
    </location>
</feature>
<feature type="transmembrane region" description="Helical" evidence="1">
    <location>
        <begin position="29"/>
        <end position="47"/>
    </location>
</feature>
<organism evidence="2 5">
    <name type="scientific">Pseudoduganella umbonata</name>
    <dbReference type="NCBI Taxonomy" id="864828"/>
    <lineage>
        <taxon>Bacteria</taxon>
        <taxon>Pseudomonadati</taxon>
        <taxon>Pseudomonadota</taxon>
        <taxon>Betaproteobacteria</taxon>
        <taxon>Burkholderiales</taxon>
        <taxon>Oxalobacteraceae</taxon>
        <taxon>Telluria group</taxon>
        <taxon>Pseudoduganella</taxon>
    </lineage>
</organism>
<evidence type="ECO:0000313" key="4">
    <source>
        <dbReference type="Proteomes" id="UP000298763"/>
    </source>
</evidence>
<name>A0A4P8HY20_9BURK</name>
<feature type="transmembrane region" description="Helical" evidence="1">
    <location>
        <begin position="101"/>
        <end position="118"/>
    </location>
</feature>
<dbReference type="AlphaFoldDB" id="A0A4P8HY20"/>
<keyword evidence="1" id="KW-0472">Membrane</keyword>
<reference evidence="3 4" key="1">
    <citation type="submission" date="2019-05" db="EMBL/GenBank/DDBJ databases">
        <title>Draft Genome Sequences of Six Type Strains of the Genus Massilia.</title>
        <authorList>
            <person name="Miess H."/>
            <person name="Frediansyhah A."/>
            <person name="Gross H."/>
        </authorList>
    </citation>
    <scope>NUCLEOTIDE SEQUENCE [LARGE SCALE GENOMIC DNA]</scope>
    <source>
        <strain evidence="3 4">DSMZ 26121</strain>
    </source>
</reference>
<dbReference type="RefSeq" id="WP_137316650.1">
    <property type="nucleotide sequence ID" value="NZ_CP040017.1"/>
</dbReference>
<accession>A0A4P8HY20</accession>
<evidence type="ECO:0000313" key="3">
    <source>
        <dbReference type="EMBL" id="QCP13872.1"/>
    </source>
</evidence>
<evidence type="ECO:0008006" key="6">
    <source>
        <dbReference type="Google" id="ProtNLM"/>
    </source>
</evidence>
<keyword evidence="4" id="KW-1185">Reference proteome</keyword>
<keyword evidence="1" id="KW-0812">Transmembrane</keyword>
<dbReference type="EMBL" id="JACHXS010000008">
    <property type="protein sequence ID" value="MBB3223201.1"/>
    <property type="molecule type" value="Genomic_DNA"/>
</dbReference>
<gene>
    <name evidence="3" type="ORF">FCL38_28170</name>
    <name evidence="2" type="ORF">FHS02_004044</name>
</gene>
<keyword evidence="1" id="KW-1133">Transmembrane helix</keyword>
<feature type="transmembrane region" description="Helical" evidence="1">
    <location>
        <begin position="162"/>
        <end position="184"/>
    </location>
</feature>
<protein>
    <recommendedName>
        <fullName evidence="6">O-antigen ligase domain-containing protein</fullName>
    </recommendedName>
</protein>
<dbReference type="EMBL" id="CP040017">
    <property type="protein sequence ID" value="QCP13872.1"/>
    <property type="molecule type" value="Genomic_DNA"/>
</dbReference>
<feature type="transmembrane region" description="Helical" evidence="1">
    <location>
        <begin position="53"/>
        <end position="72"/>
    </location>
</feature>
<feature type="transmembrane region" description="Helical" evidence="1">
    <location>
        <begin position="309"/>
        <end position="330"/>
    </location>
</feature>
<reference evidence="2 5" key="2">
    <citation type="submission" date="2020-08" db="EMBL/GenBank/DDBJ databases">
        <title>Genomic Encyclopedia of Type Strains, Phase III (KMG-III): the genomes of soil and plant-associated and newly described type strains.</title>
        <authorList>
            <person name="Whitman W."/>
        </authorList>
    </citation>
    <scope>NUCLEOTIDE SEQUENCE [LARGE SCALE GENOMIC DNA]</scope>
    <source>
        <strain evidence="2 5">CECT 7753</strain>
    </source>
</reference>
<feature type="transmembrane region" description="Helical" evidence="1">
    <location>
        <begin position="236"/>
        <end position="255"/>
    </location>
</feature>
<sequence>MKLASYLSRLQRKPAARARSNRVVARKGVPAALIAAFLLLALLTGLVGGLGSLTLVMMIGGGTVATLLFFLVNSNGLLLSLFVMTFLIQGTLLYFFGMKAATWVAVGMAMLFFISILMKRTISTTRPGDIRPGPFGHSIVLFTCLFLLSFAATVAMNRPPPLQIVSGIKSYLPMFSVMLAFYWFRWEDAQIERIWNLMLVIAALQLPVLAYQHLFVNTGGNWDSMVGTFGGTPGGGGNSAIMVLFVIAMMTFALARWNLGLMSGKRTALLVGIGVGVILLGEVKAAFVWVPFTLFWVLRKRIMRNVFAMVGYCIVIGAFMAATWTVYAALYWGKDAEKGDTVSEKFEARGGYFFDTTKIDYRTGEVSRAASIAFWVQDPQASIPRRVLGYGPAASKGSGVFGPGTIARRYAPLHIDATVIAILLWEFGIVGAIGYTGMIISAAWVSHRASKASNVTPQQKAILETCTPMLIITLMTLLYFRALVEEPTAQLLVMFLLASIIQIARFGNLKWTRGRASKTVSSGSRNLVSV</sequence>
<feature type="transmembrane region" description="Helical" evidence="1">
    <location>
        <begin position="77"/>
        <end position="95"/>
    </location>
</feature>
<evidence type="ECO:0000313" key="2">
    <source>
        <dbReference type="EMBL" id="MBB3223201.1"/>
    </source>
</evidence>
<feature type="transmembrane region" description="Helical" evidence="1">
    <location>
        <begin position="267"/>
        <end position="289"/>
    </location>
</feature>
<feature type="transmembrane region" description="Helical" evidence="1">
    <location>
        <begin position="196"/>
        <end position="216"/>
    </location>
</feature>
<proteinExistence type="predicted"/>
<dbReference type="OrthoDB" id="8579677at2"/>
<feature type="transmembrane region" description="Helical" evidence="1">
    <location>
        <begin position="139"/>
        <end position="156"/>
    </location>
</feature>